<evidence type="ECO:0000313" key="1">
    <source>
        <dbReference type="EMBL" id="OWK02205.1"/>
    </source>
</evidence>
<dbReference type="PANTHER" id="PTHR14919">
    <property type="entry name" value="KPL2-RELATED"/>
    <property type="match status" value="1"/>
</dbReference>
<dbReference type="GO" id="GO:0007288">
    <property type="term" value="P:sperm axoneme assembly"/>
    <property type="evidence" value="ECO:0007669"/>
    <property type="project" value="TreeGrafter"/>
</dbReference>
<evidence type="ECO:0000313" key="2">
    <source>
        <dbReference type="Proteomes" id="UP000242450"/>
    </source>
</evidence>
<dbReference type="EMBL" id="MKHE01000025">
    <property type="protein sequence ID" value="OWK02205.1"/>
    <property type="molecule type" value="Genomic_DNA"/>
</dbReference>
<comment type="caution">
    <text evidence="1">The sequence shown here is derived from an EMBL/GenBank/DDBJ whole genome shotgun (WGS) entry which is preliminary data.</text>
</comment>
<dbReference type="AlphaFoldDB" id="A0A212C8A4"/>
<name>A0A212C8A4_CEREH</name>
<accession>A0A212C8A4</accession>
<feature type="non-terminal residue" evidence="1">
    <location>
        <position position="1"/>
    </location>
</feature>
<proteinExistence type="predicted"/>
<dbReference type="OrthoDB" id="62528at2759"/>
<organism evidence="1 2">
    <name type="scientific">Cervus elaphus hippelaphus</name>
    <name type="common">European red deer</name>
    <dbReference type="NCBI Taxonomy" id="46360"/>
    <lineage>
        <taxon>Eukaryota</taxon>
        <taxon>Metazoa</taxon>
        <taxon>Chordata</taxon>
        <taxon>Craniata</taxon>
        <taxon>Vertebrata</taxon>
        <taxon>Euteleostomi</taxon>
        <taxon>Mammalia</taxon>
        <taxon>Eutheria</taxon>
        <taxon>Laurasiatheria</taxon>
        <taxon>Artiodactyla</taxon>
        <taxon>Ruminantia</taxon>
        <taxon>Pecora</taxon>
        <taxon>Cervidae</taxon>
        <taxon>Cervinae</taxon>
        <taxon>Cervus</taxon>
    </lineage>
</organism>
<dbReference type="PANTHER" id="PTHR14919:SF0">
    <property type="entry name" value="SPERM FLAGELLAR PROTEIN 2"/>
    <property type="match status" value="1"/>
</dbReference>
<dbReference type="GO" id="GO:0002177">
    <property type="term" value="C:manchette"/>
    <property type="evidence" value="ECO:0007669"/>
    <property type="project" value="TreeGrafter"/>
</dbReference>
<dbReference type="InterPro" id="IPR052634">
    <property type="entry name" value="Sperm_flagellar-bone_growth"/>
</dbReference>
<sequence length="164" mass="18201">IATQFRLELIKVKALAFLEELVIKAVDVYRLMEKWLGERYLNEMASVEKLTGVARYHIETSTKIQNELYLDQEDFFINGDIKVFPDPPPPVRPPPVEKEENSTLTIKQLDSLRDQFLDIAPKGPPPSTCDALSSQRPEVASGIAGCPPELSQGISSNCPAAAFS</sequence>
<gene>
    <name evidence="1" type="ORF">Celaphus_00018064</name>
</gene>
<dbReference type="GO" id="GO:0097225">
    <property type="term" value="C:sperm midpiece"/>
    <property type="evidence" value="ECO:0007669"/>
    <property type="project" value="TreeGrafter"/>
</dbReference>
<keyword evidence="2" id="KW-1185">Reference proteome</keyword>
<reference evidence="1 2" key="1">
    <citation type="journal article" date="2018" name="Mol. Genet. Genomics">
        <title>The red deer Cervus elaphus genome CerEla1.0: sequencing, annotating, genes, and chromosomes.</title>
        <authorList>
            <person name="Bana N.A."/>
            <person name="Nyiri A."/>
            <person name="Nagy J."/>
            <person name="Frank K."/>
            <person name="Nagy T."/>
            <person name="Steger V."/>
            <person name="Schiller M."/>
            <person name="Lakatos P."/>
            <person name="Sugar L."/>
            <person name="Horn P."/>
            <person name="Barta E."/>
            <person name="Orosz L."/>
        </authorList>
    </citation>
    <scope>NUCLEOTIDE SEQUENCE [LARGE SCALE GENOMIC DNA]</scope>
    <source>
        <strain evidence="1">Hungarian</strain>
    </source>
</reference>
<feature type="non-terminal residue" evidence="1">
    <location>
        <position position="164"/>
    </location>
</feature>
<dbReference type="Proteomes" id="UP000242450">
    <property type="component" value="Chromosome 25"/>
</dbReference>
<protein>
    <submittedName>
        <fullName evidence="1">Uncharacterized protein</fullName>
    </submittedName>
</protein>